<dbReference type="EMBL" id="CP013480">
    <property type="protein sequence ID" value="ALS59730.1"/>
    <property type="molecule type" value="Genomic_DNA"/>
</dbReference>
<protein>
    <submittedName>
        <fullName evidence="2">Uncharacterized protein</fullName>
    </submittedName>
</protein>
<keyword evidence="3" id="KW-1185">Reference proteome</keyword>
<evidence type="ECO:0000313" key="2">
    <source>
        <dbReference type="EMBL" id="ALS59730.1"/>
    </source>
</evidence>
<feature type="compositionally biased region" description="Basic and acidic residues" evidence="1">
    <location>
        <begin position="1"/>
        <end position="12"/>
    </location>
</feature>
<proteinExistence type="predicted"/>
<dbReference type="InterPro" id="IPR022254">
    <property type="entry name" value="DUF3775"/>
</dbReference>
<reference evidence="3" key="1">
    <citation type="submission" date="2015-12" db="EMBL/GenBank/DDBJ databases">
        <title>Complete genome sequence of Pandoraea norimbergensis DSM 11628.</title>
        <authorList>
            <person name="Ee R."/>
            <person name="Lim Y.-L."/>
            <person name="Yong D."/>
            <person name="Yin W.-F."/>
            <person name="Chan K.-G."/>
        </authorList>
    </citation>
    <scope>NUCLEOTIDE SEQUENCE [LARGE SCALE GENOMIC DNA]</scope>
    <source>
        <strain evidence="3">DSM 11628</strain>
    </source>
</reference>
<organism evidence="2 3">
    <name type="scientific">Pandoraea norimbergensis</name>
    <dbReference type="NCBI Taxonomy" id="93219"/>
    <lineage>
        <taxon>Bacteria</taxon>
        <taxon>Pseudomonadati</taxon>
        <taxon>Pseudomonadota</taxon>
        <taxon>Betaproteobacteria</taxon>
        <taxon>Burkholderiales</taxon>
        <taxon>Burkholderiaceae</taxon>
        <taxon>Pandoraea</taxon>
    </lineage>
</organism>
<name>A0ABN4JFJ6_9BURK</name>
<feature type="region of interest" description="Disordered" evidence="1">
    <location>
        <begin position="1"/>
        <end position="20"/>
    </location>
</feature>
<dbReference type="Proteomes" id="UP000060277">
    <property type="component" value="Chromosome"/>
</dbReference>
<sequence length="113" mass="12522">MRLDAEHRHREDDEYPEVITFGGNDSSGAKAVASVLRSSPNPTIAVLERLTKPELAYIMALMYFGRGDAGDDFQRARKLAAAEMNATAVLYLAQKPLSKYLPDGIERLKRLGL</sequence>
<evidence type="ECO:0000313" key="3">
    <source>
        <dbReference type="Proteomes" id="UP000060277"/>
    </source>
</evidence>
<dbReference type="Pfam" id="PF12616">
    <property type="entry name" value="DUF3775"/>
    <property type="match status" value="1"/>
</dbReference>
<accession>A0ABN4JFJ6</accession>
<gene>
    <name evidence="2" type="ORF">AT302_08155</name>
</gene>
<evidence type="ECO:0000256" key="1">
    <source>
        <dbReference type="SAM" id="MobiDB-lite"/>
    </source>
</evidence>